<evidence type="ECO:0000259" key="1">
    <source>
        <dbReference type="PROSITE" id="PS51186"/>
    </source>
</evidence>
<proteinExistence type="predicted"/>
<dbReference type="GO" id="GO:0016747">
    <property type="term" value="F:acyltransferase activity, transferring groups other than amino-acyl groups"/>
    <property type="evidence" value="ECO:0007669"/>
    <property type="project" value="InterPro"/>
</dbReference>
<protein>
    <submittedName>
        <fullName evidence="2">GNAT family N-acetyltransferase</fullName>
    </submittedName>
</protein>
<sequence length="182" mass="19273">MEYRYATEADVPAMAALFAANHRDALTERQRAESGFVQGAFGEDALRAMAGAGELLVADEGGSVAGLLALSVPEAVPAPPPPLRAILDAQDELFWEGRPLSEVRWLLYGPVVVDAAHRGRGVARGLFDLAVERAAGRAEAVVAFIEAANRPSWRVHVDGFGMRPLGDVVADGRDYAVVAVPA</sequence>
<reference evidence="2" key="1">
    <citation type="submission" date="2022-10" db="EMBL/GenBank/DDBJ databases">
        <title>The complete genomes of actinobacterial strains from the NBC collection.</title>
        <authorList>
            <person name="Joergensen T.S."/>
            <person name="Alvarez Arevalo M."/>
            <person name="Sterndorff E.B."/>
            <person name="Faurdal D."/>
            <person name="Vuksanovic O."/>
            <person name="Mourched A.-S."/>
            <person name="Charusanti P."/>
            <person name="Shaw S."/>
            <person name="Blin K."/>
            <person name="Weber T."/>
        </authorList>
    </citation>
    <scope>NUCLEOTIDE SEQUENCE</scope>
    <source>
        <strain evidence="2">NBC_00049</strain>
    </source>
</reference>
<evidence type="ECO:0000313" key="2">
    <source>
        <dbReference type="EMBL" id="WTU75744.1"/>
    </source>
</evidence>
<dbReference type="SUPFAM" id="SSF55729">
    <property type="entry name" value="Acyl-CoA N-acyltransferases (Nat)"/>
    <property type="match status" value="1"/>
</dbReference>
<dbReference type="EMBL" id="CP108264">
    <property type="protein sequence ID" value="WTU75744.1"/>
    <property type="molecule type" value="Genomic_DNA"/>
</dbReference>
<dbReference type="PROSITE" id="PS51186">
    <property type="entry name" value="GNAT"/>
    <property type="match status" value="1"/>
</dbReference>
<organism evidence="2">
    <name type="scientific">Streptomyces sp. NBC_00049</name>
    <dbReference type="NCBI Taxonomy" id="2903617"/>
    <lineage>
        <taxon>Bacteria</taxon>
        <taxon>Bacillati</taxon>
        <taxon>Actinomycetota</taxon>
        <taxon>Actinomycetes</taxon>
        <taxon>Kitasatosporales</taxon>
        <taxon>Streptomycetaceae</taxon>
        <taxon>Streptomyces</taxon>
    </lineage>
</organism>
<dbReference type="InterPro" id="IPR016181">
    <property type="entry name" value="Acyl_CoA_acyltransferase"/>
</dbReference>
<gene>
    <name evidence="2" type="ORF">OG327_21795</name>
</gene>
<name>A0AAU2JSJ4_9ACTN</name>
<dbReference type="Pfam" id="PF00583">
    <property type="entry name" value="Acetyltransf_1"/>
    <property type="match status" value="1"/>
</dbReference>
<accession>A0AAU2JSJ4</accession>
<dbReference type="InterPro" id="IPR000182">
    <property type="entry name" value="GNAT_dom"/>
</dbReference>
<feature type="domain" description="N-acetyltransferase" evidence="1">
    <location>
        <begin position="1"/>
        <end position="182"/>
    </location>
</feature>
<dbReference type="Gene3D" id="3.40.630.30">
    <property type="match status" value="1"/>
</dbReference>
<dbReference type="AlphaFoldDB" id="A0AAU2JSJ4"/>